<evidence type="ECO:0000256" key="2">
    <source>
        <dbReference type="SAM" id="Phobius"/>
    </source>
</evidence>
<reference evidence="3" key="1">
    <citation type="submission" date="2020-01" db="EMBL/GenBank/DDBJ databases">
        <authorList>
            <person name="Mishra B."/>
        </authorList>
    </citation>
    <scope>NUCLEOTIDE SEQUENCE [LARGE SCALE GENOMIC DNA]</scope>
</reference>
<dbReference type="InterPro" id="IPR006873">
    <property type="entry name" value="DUF620"/>
</dbReference>
<keyword evidence="4" id="KW-1185">Reference proteome</keyword>
<feature type="transmembrane region" description="Helical" evidence="2">
    <location>
        <begin position="461"/>
        <end position="482"/>
    </location>
</feature>
<evidence type="ECO:0000256" key="1">
    <source>
        <dbReference type="SAM" id="MobiDB-lite"/>
    </source>
</evidence>
<feature type="transmembrane region" description="Helical" evidence="2">
    <location>
        <begin position="488"/>
        <end position="511"/>
    </location>
</feature>
<dbReference type="PANTHER" id="PTHR31300">
    <property type="entry name" value="LIPASE"/>
    <property type="match status" value="1"/>
</dbReference>
<dbReference type="AlphaFoldDB" id="A0A6D2JFI1"/>
<protein>
    <recommendedName>
        <fullName evidence="5">DUF620 domain-containing protein</fullName>
    </recommendedName>
</protein>
<comment type="caution">
    <text evidence="3">The sequence shown here is derived from an EMBL/GenBank/DDBJ whole genome shotgun (WGS) entry which is preliminary data.</text>
</comment>
<keyword evidence="2" id="KW-0472">Membrane</keyword>
<dbReference type="OrthoDB" id="2012654at2759"/>
<dbReference type="PANTHER" id="PTHR31300:SF31">
    <property type="entry name" value="PUTATIVE (DUF620)-RELATED"/>
    <property type="match status" value="1"/>
</dbReference>
<dbReference type="EMBL" id="CACVBM020001263">
    <property type="protein sequence ID" value="CAA7042233.1"/>
    <property type="molecule type" value="Genomic_DNA"/>
</dbReference>
<organism evidence="3 4">
    <name type="scientific">Microthlaspi erraticum</name>
    <dbReference type="NCBI Taxonomy" id="1685480"/>
    <lineage>
        <taxon>Eukaryota</taxon>
        <taxon>Viridiplantae</taxon>
        <taxon>Streptophyta</taxon>
        <taxon>Embryophyta</taxon>
        <taxon>Tracheophyta</taxon>
        <taxon>Spermatophyta</taxon>
        <taxon>Magnoliopsida</taxon>
        <taxon>eudicotyledons</taxon>
        <taxon>Gunneridae</taxon>
        <taxon>Pentapetalae</taxon>
        <taxon>rosids</taxon>
        <taxon>malvids</taxon>
        <taxon>Brassicales</taxon>
        <taxon>Brassicaceae</taxon>
        <taxon>Coluteocarpeae</taxon>
        <taxon>Microthlaspi</taxon>
    </lineage>
</organism>
<sequence length="541" mass="59067">MDKKHGLFSKSNSRRSRSKSPVRGVSPIIIRRRKGRYVSQPDRHMSEMLPPVREGPDPDGDDSSSSGDYSRFERRWYNWMKCQLPVAPPSVSSSPGLRRTDLRLLLGVLGAPLGPVHVSALDLLPHLSIKNTPMETSSAQYILQQYTAASGGQKLHSSVQNGYVMGRIRTVASEFETGTKGSKSKNSSSKAVESGGFVLWHMNPDMWYMELVLGGSKVLAGCDGKLVWRHTPWLGPHAAKGPVRPLRRALQGLDPRTTASMFANARCIGEKKMDGEDCFILKLCADPATLKARSEGASETIRHTLFGYFSQKTGLLVHLEDSQLTRIQNIGGEAVYWETTINSYLEDYKPVEGIVIAHSGRSVATLLRFGDMSSGHNTKTTMQEAWVIDEISFNVPGLSMDCFIPPSELRFDSHVEDLSQGPKIKTLQGSFSVFTFFFFFVAGAIYQILQQTKIMVLSDFTGVGVGFGFGVGCGFGVGWGFGGMPLNVLGVGVGGGCGVGLGIGWGFGTAFGSHYRSSRLTFQGIQLDKPVKPEETMSKNT</sequence>
<feature type="region of interest" description="Disordered" evidence="1">
    <location>
        <begin position="1"/>
        <end position="67"/>
    </location>
</feature>
<proteinExistence type="predicted"/>
<evidence type="ECO:0000313" key="3">
    <source>
        <dbReference type="EMBL" id="CAA7042233.1"/>
    </source>
</evidence>
<dbReference type="Proteomes" id="UP000467841">
    <property type="component" value="Unassembled WGS sequence"/>
</dbReference>
<name>A0A6D2JFI1_9BRAS</name>
<gene>
    <name evidence="3" type="ORF">MERR_LOCUS29468</name>
</gene>
<feature type="transmembrane region" description="Helical" evidence="2">
    <location>
        <begin position="429"/>
        <end position="449"/>
    </location>
</feature>
<evidence type="ECO:0008006" key="5">
    <source>
        <dbReference type="Google" id="ProtNLM"/>
    </source>
</evidence>
<keyword evidence="2" id="KW-0812">Transmembrane</keyword>
<dbReference type="Pfam" id="PF04788">
    <property type="entry name" value="DUF620"/>
    <property type="match status" value="1"/>
</dbReference>
<keyword evidence="2" id="KW-1133">Transmembrane helix</keyword>
<evidence type="ECO:0000313" key="4">
    <source>
        <dbReference type="Proteomes" id="UP000467841"/>
    </source>
</evidence>
<accession>A0A6D2JFI1</accession>